<dbReference type="InterPro" id="IPR001155">
    <property type="entry name" value="OxRdtase_FMN_N"/>
</dbReference>
<dbReference type="InterPro" id="IPR051799">
    <property type="entry name" value="NADH_flavin_oxidoreductase"/>
</dbReference>
<feature type="domain" description="NADH:flavin oxidoreductase/NADH oxidase N-terminal" evidence="3">
    <location>
        <begin position="13"/>
        <end position="249"/>
    </location>
</feature>
<organism evidence="4 5">
    <name type="scientific">Speluncibacter jeojiensis</name>
    <dbReference type="NCBI Taxonomy" id="2710754"/>
    <lineage>
        <taxon>Bacteria</taxon>
        <taxon>Bacillati</taxon>
        <taxon>Actinomycetota</taxon>
        <taxon>Actinomycetes</taxon>
        <taxon>Mycobacteriales</taxon>
        <taxon>Speluncibacteraceae</taxon>
        <taxon>Speluncibacter</taxon>
    </lineage>
</organism>
<protein>
    <submittedName>
        <fullName evidence="4">NADH:flavin oxidoreductase</fullName>
    </submittedName>
</protein>
<dbReference type="Gene3D" id="3.20.20.70">
    <property type="entry name" value="Aldolase class I"/>
    <property type="match status" value="1"/>
</dbReference>
<dbReference type="PANTHER" id="PTHR43656:SF2">
    <property type="entry name" value="BINDING OXIDOREDUCTASE, PUTATIVE (AFU_ORTHOLOGUE AFUA_2G08260)-RELATED"/>
    <property type="match status" value="1"/>
</dbReference>
<accession>A0A9X4REC1</accession>
<dbReference type="GO" id="GO:0016491">
    <property type="term" value="F:oxidoreductase activity"/>
    <property type="evidence" value="ECO:0007669"/>
    <property type="project" value="UniProtKB-KW"/>
</dbReference>
<dbReference type="Pfam" id="PF00724">
    <property type="entry name" value="Oxidored_FMN"/>
    <property type="match status" value="1"/>
</dbReference>
<proteinExistence type="predicted"/>
<dbReference type="RefSeq" id="WP_332520097.1">
    <property type="nucleotide sequence ID" value="NZ_JANRHA010000008.1"/>
</dbReference>
<dbReference type="Proteomes" id="UP001152755">
    <property type="component" value="Unassembled WGS sequence"/>
</dbReference>
<dbReference type="InterPro" id="IPR013785">
    <property type="entry name" value="Aldolase_TIM"/>
</dbReference>
<dbReference type="AlphaFoldDB" id="A0A9X4REC1"/>
<gene>
    <name evidence="4" type="ORF">NVS88_13015</name>
</gene>
<evidence type="ECO:0000256" key="2">
    <source>
        <dbReference type="ARBA" id="ARBA00023002"/>
    </source>
</evidence>
<evidence type="ECO:0000256" key="1">
    <source>
        <dbReference type="ARBA" id="ARBA00022630"/>
    </source>
</evidence>
<evidence type="ECO:0000259" key="3">
    <source>
        <dbReference type="Pfam" id="PF00724"/>
    </source>
</evidence>
<dbReference type="SUPFAM" id="SSF51395">
    <property type="entry name" value="FMN-linked oxidoreductases"/>
    <property type="match status" value="1"/>
</dbReference>
<evidence type="ECO:0000313" key="4">
    <source>
        <dbReference type="EMBL" id="MDG3015473.1"/>
    </source>
</evidence>
<name>A0A9X4REC1_9ACTN</name>
<dbReference type="EMBL" id="JANRHA010000008">
    <property type="protein sequence ID" value="MDG3015473.1"/>
    <property type="molecule type" value="Genomic_DNA"/>
</dbReference>
<keyword evidence="2" id="KW-0560">Oxidoreductase</keyword>
<dbReference type="PANTHER" id="PTHR43656">
    <property type="entry name" value="BINDING OXIDOREDUCTASE, PUTATIVE (AFU_ORTHOLOGUE AFUA_2G08260)-RELATED"/>
    <property type="match status" value="1"/>
</dbReference>
<dbReference type="GO" id="GO:0010181">
    <property type="term" value="F:FMN binding"/>
    <property type="evidence" value="ECO:0007669"/>
    <property type="project" value="InterPro"/>
</dbReference>
<keyword evidence="1" id="KW-0285">Flavoprotein</keyword>
<keyword evidence="5" id="KW-1185">Reference proteome</keyword>
<reference evidence="4" key="1">
    <citation type="submission" date="2022-08" db="EMBL/GenBank/DDBJ databases">
        <title>Genome analysis of Corynebacteriales strain.</title>
        <authorList>
            <person name="Lee S.D."/>
        </authorList>
    </citation>
    <scope>NUCLEOTIDE SEQUENCE</scope>
    <source>
        <strain evidence="4">D3-21</strain>
    </source>
</reference>
<evidence type="ECO:0000313" key="5">
    <source>
        <dbReference type="Proteomes" id="UP001152755"/>
    </source>
</evidence>
<comment type="caution">
    <text evidence="4">The sequence shown here is derived from an EMBL/GenBank/DDBJ whole genome shotgun (WGS) entry which is preliminary data.</text>
</comment>
<dbReference type="CDD" id="cd02803">
    <property type="entry name" value="OYE_like_FMN_family"/>
    <property type="match status" value="1"/>
</dbReference>
<sequence length="408" mass="43997">MPPNSNPTGLPTVFTPGTIGPVTLRNRIIKSATFEGRTPNDLVTDELIAFHEEVAAGGAGMTTVAYCAVAPEGRTQGGQPWMRREAVPGLRRLTDAVHRHGAAAQAQLGHAGIVANSTSTGRPALGPGRRFNPMTFRFTKAATRADIDRITAAHGDAAVIAAESGFDSVEIHLAHNYFASSFLSPVLNHRRDEYNGSLENRAKVALGLLRAVRDRVGDRIAVTAKMSMDDGVPGGFWTDEAMVLAEWIDREGLVDALELTVGSSPLNPMYLFRGDAPVREMADLMPPVRKLGIRLIGKYQIKSYPYEPLFMLEQAAQIKAVVRNTKLTLLGGITDLDTMTTAMDAGFDFVAMGRALLREPGLPHRIQADATAKALCIHCNKCMPTNFFNTRCVLRPDTVGLLPSPAGA</sequence>